<dbReference type="InterPro" id="IPR052751">
    <property type="entry name" value="Plant_MAPKKK"/>
</dbReference>
<evidence type="ECO:0000313" key="4">
    <source>
        <dbReference type="EMBL" id="GAX81937.1"/>
    </source>
</evidence>
<feature type="domain" description="Protein kinase" evidence="3">
    <location>
        <begin position="30"/>
        <end position="294"/>
    </location>
</feature>
<dbReference type="Proteomes" id="UP000232323">
    <property type="component" value="Unassembled WGS sequence"/>
</dbReference>
<sequence length="535" mass="56796">MVLDKLENLGLLPDLQYLVISPSRLTISTVMLSRVVGGASGSSVVMSGYLDGMHEVAVKMISLPNAGDGVEGPAVVTLKKEMSVIVKVAQKCHFVCRYYGVSIKDNHFCLVMTKYPGSLTDHISKHYPGGKLDLPSALRIALDILNGLKELHGLGIVVLDLKPENILMTAHGTAVLTDFGISEIITSTIGMVKQSQMAGTLNYMSPEQMDYERSAGVGPSADVWALACTMIHMLTGEAPMSDMNMWQIIHKIHEDKGTPELPRDLPYKIQACLTSCLSHNPLQRISVHTIHQIFVEESQKLGNSVALESSFISSDVVSSPSSPSSVSTAMEVEEKVAELVEAASRAKAAEEKRREELAERMKKAEEIVEKHRQRLRREAEIEAKLRAEKEEALRGAPAAPSSGALFVPTALRNRGGTAAPRPAEPSTPAAAPSSGALFVPTALRNRGGTAAPRPEPSTPAAAPSSGAFVPTALRNRGGTAAPRPEPSTPAAAAVAASLLAAPAPTATTYTTAPAAPSAASSGKFVPFRLRVKEVV</sequence>
<dbReference type="InterPro" id="IPR011009">
    <property type="entry name" value="Kinase-like_dom_sf"/>
</dbReference>
<organism evidence="4 5">
    <name type="scientific">Chlamydomonas eustigma</name>
    <dbReference type="NCBI Taxonomy" id="1157962"/>
    <lineage>
        <taxon>Eukaryota</taxon>
        <taxon>Viridiplantae</taxon>
        <taxon>Chlorophyta</taxon>
        <taxon>core chlorophytes</taxon>
        <taxon>Chlorophyceae</taxon>
        <taxon>CS clade</taxon>
        <taxon>Chlamydomonadales</taxon>
        <taxon>Chlamydomonadaceae</taxon>
        <taxon>Chlamydomonas</taxon>
    </lineage>
</organism>
<accession>A0A250XFU3</accession>
<proteinExistence type="predicted"/>
<name>A0A250XFU3_9CHLO</name>
<keyword evidence="1" id="KW-0175">Coiled coil</keyword>
<evidence type="ECO:0000259" key="3">
    <source>
        <dbReference type="PROSITE" id="PS50011"/>
    </source>
</evidence>
<keyword evidence="5" id="KW-1185">Reference proteome</keyword>
<dbReference type="AlphaFoldDB" id="A0A250XFU3"/>
<evidence type="ECO:0000256" key="2">
    <source>
        <dbReference type="SAM" id="MobiDB-lite"/>
    </source>
</evidence>
<feature type="coiled-coil region" evidence="1">
    <location>
        <begin position="329"/>
        <end position="392"/>
    </location>
</feature>
<comment type="caution">
    <text evidence="4">The sequence shown here is derived from an EMBL/GenBank/DDBJ whole genome shotgun (WGS) entry which is preliminary data.</text>
</comment>
<gene>
    <name evidence="4" type="ORF">CEUSTIGMA_g9365.t1</name>
</gene>
<dbReference type="Pfam" id="PF00069">
    <property type="entry name" value="Pkinase"/>
    <property type="match status" value="1"/>
</dbReference>
<feature type="compositionally biased region" description="Low complexity" evidence="2">
    <location>
        <begin position="458"/>
        <end position="467"/>
    </location>
</feature>
<dbReference type="OrthoDB" id="552305at2759"/>
<dbReference type="InterPro" id="IPR000719">
    <property type="entry name" value="Prot_kinase_dom"/>
</dbReference>
<dbReference type="Gene3D" id="1.10.510.10">
    <property type="entry name" value="Transferase(Phosphotransferase) domain 1"/>
    <property type="match status" value="1"/>
</dbReference>
<reference evidence="4 5" key="1">
    <citation type="submission" date="2017-08" db="EMBL/GenBank/DDBJ databases">
        <title>Acidophilic green algal genome provides insights into adaptation to an acidic environment.</title>
        <authorList>
            <person name="Hirooka S."/>
            <person name="Hirose Y."/>
            <person name="Kanesaki Y."/>
            <person name="Higuchi S."/>
            <person name="Fujiwara T."/>
            <person name="Onuma R."/>
            <person name="Era A."/>
            <person name="Ohbayashi R."/>
            <person name="Uzuka A."/>
            <person name="Nozaki H."/>
            <person name="Yoshikawa H."/>
            <person name="Miyagishima S.Y."/>
        </authorList>
    </citation>
    <scope>NUCLEOTIDE SEQUENCE [LARGE SCALE GENOMIC DNA]</scope>
    <source>
        <strain evidence="4 5">NIES-2499</strain>
    </source>
</reference>
<evidence type="ECO:0000256" key="1">
    <source>
        <dbReference type="SAM" id="Coils"/>
    </source>
</evidence>
<dbReference type="GO" id="GO:0007165">
    <property type="term" value="P:signal transduction"/>
    <property type="evidence" value="ECO:0007669"/>
    <property type="project" value="TreeGrafter"/>
</dbReference>
<dbReference type="GO" id="GO:0005524">
    <property type="term" value="F:ATP binding"/>
    <property type="evidence" value="ECO:0007669"/>
    <property type="project" value="InterPro"/>
</dbReference>
<feature type="compositionally biased region" description="Low complexity" evidence="2">
    <location>
        <begin position="418"/>
        <end position="436"/>
    </location>
</feature>
<dbReference type="PANTHER" id="PTHR48011">
    <property type="entry name" value="CCR4-NOT TRANSCRIPTIONAL COMPLEX SUBUNIT CAF120-RELATED"/>
    <property type="match status" value="1"/>
</dbReference>
<dbReference type="SUPFAM" id="SSF56112">
    <property type="entry name" value="Protein kinase-like (PK-like)"/>
    <property type="match status" value="1"/>
</dbReference>
<dbReference type="SMART" id="SM00220">
    <property type="entry name" value="S_TKc"/>
    <property type="match status" value="1"/>
</dbReference>
<dbReference type="PROSITE" id="PS50011">
    <property type="entry name" value="PROTEIN_KINASE_DOM"/>
    <property type="match status" value="1"/>
</dbReference>
<dbReference type="STRING" id="1157962.A0A250XFU3"/>
<dbReference type="GO" id="GO:0004672">
    <property type="term" value="F:protein kinase activity"/>
    <property type="evidence" value="ECO:0007669"/>
    <property type="project" value="InterPro"/>
</dbReference>
<dbReference type="PANTHER" id="PTHR48011:SF84">
    <property type="entry name" value="KINASE, PUTATIVE-RELATED"/>
    <property type="match status" value="1"/>
</dbReference>
<feature type="region of interest" description="Disordered" evidence="2">
    <location>
        <begin position="413"/>
        <end position="490"/>
    </location>
</feature>
<evidence type="ECO:0000313" key="5">
    <source>
        <dbReference type="Proteomes" id="UP000232323"/>
    </source>
</evidence>
<dbReference type="EMBL" id="BEGY01000073">
    <property type="protein sequence ID" value="GAX81937.1"/>
    <property type="molecule type" value="Genomic_DNA"/>
</dbReference>
<protein>
    <recommendedName>
        <fullName evidence="3">Protein kinase domain-containing protein</fullName>
    </recommendedName>
</protein>